<gene>
    <name evidence="2" type="ORF">HOLDEFILI_02979</name>
</gene>
<accession>B9YAX2</accession>
<evidence type="ECO:0000256" key="1">
    <source>
        <dbReference type="SAM" id="Coils"/>
    </source>
</evidence>
<reference evidence="2 3" key="1">
    <citation type="submission" date="2008-12" db="EMBL/GenBank/DDBJ databases">
        <authorList>
            <person name="Fulton L."/>
            <person name="Clifton S."/>
            <person name="Fulton B."/>
            <person name="Xu J."/>
            <person name="Minx P."/>
            <person name="Pepin K.H."/>
            <person name="Johnson M."/>
            <person name="Bhonagiri V."/>
            <person name="Nash W.E."/>
            <person name="Mardis E.R."/>
            <person name="Wilson R.K."/>
        </authorList>
    </citation>
    <scope>NUCLEOTIDE SEQUENCE [LARGE SCALE GENOMIC DNA]</scope>
    <source>
        <strain evidence="2 3">DSM 12042</strain>
    </source>
</reference>
<keyword evidence="1" id="KW-0175">Coiled coil</keyword>
<comment type="caution">
    <text evidence="2">The sequence shown here is derived from an EMBL/GenBank/DDBJ whole genome shotgun (WGS) entry which is preliminary data.</text>
</comment>
<dbReference type="EMBL" id="ACCF01000189">
    <property type="protein sequence ID" value="EEF66898.1"/>
    <property type="molecule type" value="Genomic_DNA"/>
</dbReference>
<protein>
    <submittedName>
        <fullName evidence="2">Uncharacterized protein</fullName>
    </submittedName>
</protein>
<dbReference type="HOGENOM" id="CLU_1675513_0_0_9"/>
<feature type="coiled-coil region" evidence="1">
    <location>
        <begin position="126"/>
        <end position="153"/>
    </location>
</feature>
<evidence type="ECO:0000313" key="2">
    <source>
        <dbReference type="EMBL" id="EEF66898.1"/>
    </source>
</evidence>
<evidence type="ECO:0000313" key="3">
    <source>
        <dbReference type="Proteomes" id="UP000005950"/>
    </source>
</evidence>
<sequence length="157" mass="18803">MPQRAPDCLHTWVISNRIALIYFSPPLFYHKSPFPERKSRNKLNPAGISLEKEEAWNMEENKEEIQWISKIRRHFHLRIEIYNRRKTIKQCKKEVLQTTLQLGKVTYQCVLNQKESEEIAALSSFIQQRLVTIEELEQQIRQLKQGEEEQDFLDAMF</sequence>
<proteinExistence type="predicted"/>
<organism evidence="2 3">
    <name type="scientific">Holdemania filiformis DSM 12042</name>
    <dbReference type="NCBI Taxonomy" id="545696"/>
    <lineage>
        <taxon>Bacteria</taxon>
        <taxon>Bacillati</taxon>
        <taxon>Bacillota</taxon>
        <taxon>Erysipelotrichia</taxon>
        <taxon>Erysipelotrichales</taxon>
        <taxon>Erysipelotrichaceae</taxon>
        <taxon>Holdemania</taxon>
    </lineage>
</organism>
<name>B9YAX2_9FIRM</name>
<dbReference type="AlphaFoldDB" id="B9YAX2"/>
<dbReference type="Proteomes" id="UP000005950">
    <property type="component" value="Unassembled WGS sequence"/>
</dbReference>
<reference evidence="2 3" key="2">
    <citation type="submission" date="2009-02" db="EMBL/GenBank/DDBJ databases">
        <title>Draft genome sequence of Holdemania filiformis DSM 12042.</title>
        <authorList>
            <person name="Sudarsanam P."/>
            <person name="Ley R."/>
            <person name="Guruge J."/>
            <person name="Turnbaugh P.J."/>
            <person name="Mahowald M."/>
            <person name="Liep D."/>
            <person name="Gordon J."/>
        </authorList>
    </citation>
    <scope>NUCLEOTIDE SEQUENCE [LARGE SCALE GENOMIC DNA]</scope>
    <source>
        <strain evidence="2 3">DSM 12042</strain>
    </source>
</reference>
<dbReference type="STRING" id="545696.HOLDEFILI_02979"/>